<evidence type="ECO:0000313" key="4">
    <source>
        <dbReference type="Proteomes" id="UP000196239"/>
    </source>
</evidence>
<accession>A0A128A311</accession>
<dbReference type="InterPro" id="IPR027417">
    <property type="entry name" value="P-loop_NTPase"/>
</dbReference>
<dbReference type="InterPro" id="IPR001482">
    <property type="entry name" value="T2SS/T4SS_dom"/>
</dbReference>
<evidence type="ECO:0000313" key="3">
    <source>
        <dbReference type="EMBL" id="CUR51739.1"/>
    </source>
</evidence>
<dbReference type="PANTHER" id="PTHR30486">
    <property type="entry name" value="TWITCHING MOTILITY PROTEIN PILT"/>
    <property type="match status" value="1"/>
</dbReference>
<dbReference type="Proteomes" id="UP000196239">
    <property type="component" value="Chromosome 1"/>
</dbReference>
<dbReference type="InterPro" id="IPR050921">
    <property type="entry name" value="T4SS_GSP_E_ATPase"/>
</dbReference>
<keyword evidence="4" id="KW-1185">Reference proteome</keyword>
<sequence length="516" mass="58780">MKDRSKKSQEIETFLERQIIDEGQSQIPFGYEIVKKYPLQPPFSYANILYNKEKSTYLYFVDELRLNREDTTIFQTLYKLIEESLESPSKSDGSQNFEDHLNKILKDNEKMFLNHSSMSSMEKVKYYLKRDIVGFGLIDPIMHDVNIEDVSCSGTDKPIFIWHRNYDSIPTNIQYASNEQLNSFVSRIVFRAGKHISTAFPISDLALQGNHRISVLYQKEVTPKGTSFTIRKFREDPYTVIDLIKFGTISISIAAYLWMLVEAKQSFIIIGSTGSGKTTILNAITGLVHPDYKIFSVEDVAEININHENWFTLVSRSGFGLSGEGEIGMYDLIKAGVRHRPDYIVVGEIRGSEAYVMFQAMATGHGGLCTMHADGLESAIKRLQQKPMDIPPAYISLMNCAVVIKRVKESSTGQSSRRAIAVSEIISSSNSHAAFSWNPKTDNFDDNLKDSNLFKKMADASGRDLNELLEEHEKRIMILKWMLENDIRNYRKVAEVVGKYYRDPESLLQKIELGNV</sequence>
<protein>
    <submittedName>
        <fullName evidence="3">Type II secretion system protein E</fullName>
    </submittedName>
</protein>
<dbReference type="Gene3D" id="3.40.50.300">
    <property type="entry name" value="P-loop containing nucleotide triphosphate hydrolases"/>
    <property type="match status" value="1"/>
</dbReference>
<organism evidence="3 4">
    <name type="scientific">Nitrosotalea devaniterrae</name>
    <dbReference type="NCBI Taxonomy" id="1078905"/>
    <lineage>
        <taxon>Archaea</taxon>
        <taxon>Nitrososphaerota</taxon>
        <taxon>Nitrososphaeria</taxon>
        <taxon>Nitrosotaleales</taxon>
        <taxon>Nitrosotaleaceae</taxon>
        <taxon>Nitrosotalea</taxon>
    </lineage>
</organism>
<comment type="similarity">
    <text evidence="1">Belongs to the GSP E family.</text>
</comment>
<feature type="domain" description="Bacterial type II secretion system protein E" evidence="2">
    <location>
        <begin position="164"/>
        <end position="385"/>
    </location>
</feature>
<dbReference type="AlphaFoldDB" id="A0A128A311"/>
<reference evidence="4" key="1">
    <citation type="submission" date="2015-10" db="EMBL/GenBank/DDBJ databases">
        <authorList>
            <person name="Lehtovirta-Morley L.E."/>
            <person name="Vieille C."/>
        </authorList>
    </citation>
    <scope>NUCLEOTIDE SEQUENCE [LARGE SCALE GENOMIC DNA]</scope>
</reference>
<dbReference type="KEGG" id="ndv:NDEV_0974"/>
<dbReference type="Gene3D" id="3.30.450.380">
    <property type="match status" value="1"/>
</dbReference>
<name>A0A128A311_9ARCH</name>
<dbReference type="EMBL" id="LN890280">
    <property type="protein sequence ID" value="CUR51739.1"/>
    <property type="molecule type" value="Genomic_DNA"/>
</dbReference>
<dbReference type="SUPFAM" id="SSF52540">
    <property type="entry name" value="P-loop containing nucleoside triphosphate hydrolases"/>
    <property type="match status" value="1"/>
</dbReference>
<evidence type="ECO:0000256" key="1">
    <source>
        <dbReference type="ARBA" id="ARBA00006611"/>
    </source>
</evidence>
<dbReference type="CDD" id="cd01130">
    <property type="entry name" value="VirB11-like_ATPase"/>
    <property type="match status" value="1"/>
</dbReference>
<dbReference type="GO" id="GO:0016887">
    <property type="term" value="F:ATP hydrolysis activity"/>
    <property type="evidence" value="ECO:0007669"/>
    <property type="project" value="InterPro"/>
</dbReference>
<gene>
    <name evidence="3" type="ORF">NDEV_0974</name>
</gene>
<dbReference type="PANTHER" id="PTHR30486:SF6">
    <property type="entry name" value="TYPE IV PILUS RETRACTATION ATPASE PILT"/>
    <property type="match status" value="1"/>
</dbReference>
<proteinExistence type="inferred from homology"/>
<evidence type="ECO:0000259" key="2">
    <source>
        <dbReference type="Pfam" id="PF00437"/>
    </source>
</evidence>
<dbReference type="Pfam" id="PF00437">
    <property type="entry name" value="T2SSE"/>
    <property type="match status" value="1"/>
</dbReference>